<comment type="caution">
    <text evidence="1">The sequence shown here is derived from an EMBL/GenBank/DDBJ whole genome shotgun (WGS) entry which is preliminary data.</text>
</comment>
<evidence type="ECO:0000313" key="1">
    <source>
        <dbReference type="EMBL" id="KKK54351.1"/>
    </source>
</evidence>
<organism evidence="1">
    <name type="scientific">marine sediment metagenome</name>
    <dbReference type="NCBI Taxonomy" id="412755"/>
    <lineage>
        <taxon>unclassified sequences</taxon>
        <taxon>metagenomes</taxon>
        <taxon>ecological metagenomes</taxon>
    </lineage>
</organism>
<reference evidence="1" key="1">
    <citation type="journal article" date="2015" name="Nature">
        <title>Complex archaea that bridge the gap between prokaryotes and eukaryotes.</title>
        <authorList>
            <person name="Spang A."/>
            <person name="Saw J.H."/>
            <person name="Jorgensen S.L."/>
            <person name="Zaremba-Niedzwiedzka K."/>
            <person name="Martijn J."/>
            <person name="Lind A.E."/>
            <person name="van Eijk R."/>
            <person name="Schleper C."/>
            <person name="Guy L."/>
            <person name="Ettema T.J."/>
        </authorList>
    </citation>
    <scope>NUCLEOTIDE SEQUENCE</scope>
</reference>
<feature type="non-terminal residue" evidence="1">
    <location>
        <position position="85"/>
    </location>
</feature>
<protein>
    <submittedName>
        <fullName evidence="1">Uncharacterized protein</fullName>
    </submittedName>
</protein>
<dbReference type="AlphaFoldDB" id="A0A0F8Z2N9"/>
<gene>
    <name evidence="1" type="ORF">LCGC14_3085640</name>
</gene>
<proteinExistence type="predicted"/>
<dbReference type="EMBL" id="LAZR01066039">
    <property type="protein sequence ID" value="KKK54351.1"/>
    <property type="molecule type" value="Genomic_DNA"/>
</dbReference>
<name>A0A0F8Z2N9_9ZZZZ</name>
<accession>A0A0F8Z2N9</accession>
<sequence length="85" mass="9413">MSTEKEIKEVAAWLYDQNAQELSDGTIVALGHPDCEMVARCIIESADAKSDLHRSQLADKHEKDCQAIFKNCADYESGVLSPQTD</sequence>